<dbReference type="OrthoDB" id="29460at2759"/>
<name>A0A9W9Y728_9CNID</name>
<comment type="caution">
    <text evidence="1">The sequence shown here is derived from an EMBL/GenBank/DDBJ whole genome shotgun (WGS) entry which is preliminary data.</text>
</comment>
<dbReference type="Gene3D" id="2.70.130.10">
    <property type="entry name" value="Mannose-6-phosphate receptor binding domain"/>
    <property type="match status" value="1"/>
</dbReference>
<dbReference type="AlphaFoldDB" id="A0A9W9Y728"/>
<organism evidence="1 2">
    <name type="scientific">Desmophyllum pertusum</name>
    <dbReference type="NCBI Taxonomy" id="174260"/>
    <lineage>
        <taxon>Eukaryota</taxon>
        <taxon>Metazoa</taxon>
        <taxon>Cnidaria</taxon>
        <taxon>Anthozoa</taxon>
        <taxon>Hexacorallia</taxon>
        <taxon>Scleractinia</taxon>
        <taxon>Caryophylliina</taxon>
        <taxon>Caryophylliidae</taxon>
        <taxon>Desmophyllum</taxon>
    </lineage>
</organism>
<sequence>MKETKGSETFTFSWNPCTPFSDGNCKDVLLCQYNSAGSGYAIAKKVNSFTENDDGSITLTYNGIVDGSHTRMAVFKLVCDANQNPGRFSQFVEEDGTGGLLEYTTTFSSKCVCDEGCPDNPGGNTGETEGLEPM</sequence>
<keyword evidence="2" id="KW-1185">Reference proteome</keyword>
<dbReference type="InterPro" id="IPR009011">
    <property type="entry name" value="Man6P_isomerase_rcpt-bd_dom_sf"/>
</dbReference>
<dbReference type="PANTHER" id="PTHR15071">
    <property type="entry name" value="MANNOSE-6-PHOSPHATE RECEPTOR FAMILY MEMBER"/>
    <property type="match status" value="1"/>
</dbReference>
<protein>
    <submittedName>
        <fullName evidence="1">Uncharacterized protein</fullName>
    </submittedName>
</protein>
<dbReference type="GO" id="GO:0000139">
    <property type="term" value="C:Golgi membrane"/>
    <property type="evidence" value="ECO:0007669"/>
    <property type="project" value="UniProtKB-SubCell"/>
</dbReference>
<evidence type="ECO:0000313" key="2">
    <source>
        <dbReference type="Proteomes" id="UP001163046"/>
    </source>
</evidence>
<dbReference type="PANTHER" id="PTHR15071:SF0">
    <property type="entry name" value="MANNOSE 6-PHOSPHATE RECEPTOR-LIKE PROTEIN 1"/>
    <property type="match status" value="1"/>
</dbReference>
<dbReference type="Proteomes" id="UP001163046">
    <property type="component" value="Unassembled WGS sequence"/>
</dbReference>
<dbReference type="GO" id="GO:0005802">
    <property type="term" value="C:trans-Golgi network"/>
    <property type="evidence" value="ECO:0007669"/>
    <property type="project" value="TreeGrafter"/>
</dbReference>
<proteinExistence type="predicted"/>
<evidence type="ECO:0000313" key="1">
    <source>
        <dbReference type="EMBL" id="KAJ7318622.1"/>
    </source>
</evidence>
<accession>A0A9W9Y728</accession>
<dbReference type="SUPFAM" id="SSF50911">
    <property type="entry name" value="Mannose 6-phosphate receptor domain"/>
    <property type="match status" value="1"/>
</dbReference>
<reference evidence="1" key="1">
    <citation type="submission" date="2023-01" db="EMBL/GenBank/DDBJ databases">
        <title>Genome assembly of the deep-sea coral Lophelia pertusa.</title>
        <authorList>
            <person name="Herrera S."/>
            <person name="Cordes E."/>
        </authorList>
    </citation>
    <scope>NUCLEOTIDE SEQUENCE</scope>
    <source>
        <strain evidence="1">USNM1676648</strain>
        <tissue evidence="1">Polyp</tissue>
    </source>
</reference>
<dbReference type="EMBL" id="MU827854">
    <property type="protein sequence ID" value="KAJ7318622.1"/>
    <property type="molecule type" value="Genomic_DNA"/>
</dbReference>
<gene>
    <name evidence="1" type="ORF">OS493_037791</name>
</gene>